<dbReference type="Proteomes" id="UP000198406">
    <property type="component" value="Unassembled WGS sequence"/>
</dbReference>
<sequence>MDKRQYQFDTSGRLSAEDSLLLQDSRETMAWKASTNNDDEIPVGGRSRSGSIQSQTTPAGKDLTENLKSIQLPKKIEW</sequence>
<keyword evidence="3" id="KW-1185">Reference proteome</keyword>
<gene>
    <name evidence="2" type="ORF">FisN_1Lh567</name>
</gene>
<dbReference type="EMBL" id="BDSP01000141">
    <property type="protein sequence ID" value="GAX19961.1"/>
    <property type="molecule type" value="Genomic_DNA"/>
</dbReference>
<evidence type="ECO:0000313" key="2">
    <source>
        <dbReference type="EMBL" id="GAX19961.1"/>
    </source>
</evidence>
<dbReference type="AlphaFoldDB" id="A0A1Z5K1R6"/>
<dbReference type="InParanoid" id="A0A1Z5K1R6"/>
<proteinExistence type="predicted"/>
<name>A0A1Z5K1R6_FISSO</name>
<protein>
    <submittedName>
        <fullName evidence="2">Uncharacterized protein</fullName>
    </submittedName>
</protein>
<feature type="region of interest" description="Disordered" evidence="1">
    <location>
        <begin position="31"/>
        <end position="78"/>
    </location>
</feature>
<comment type="caution">
    <text evidence="2">The sequence shown here is derived from an EMBL/GenBank/DDBJ whole genome shotgun (WGS) entry which is preliminary data.</text>
</comment>
<reference evidence="2 3" key="1">
    <citation type="journal article" date="2015" name="Plant Cell">
        <title>Oil accumulation by the oleaginous diatom Fistulifera solaris as revealed by the genome and transcriptome.</title>
        <authorList>
            <person name="Tanaka T."/>
            <person name="Maeda Y."/>
            <person name="Veluchamy A."/>
            <person name="Tanaka M."/>
            <person name="Abida H."/>
            <person name="Marechal E."/>
            <person name="Bowler C."/>
            <person name="Muto M."/>
            <person name="Sunaga Y."/>
            <person name="Tanaka M."/>
            <person name="Yoshino T."/>
            <person name="Taniguchi T."/>
            <person name="Fukuda Y."/>
            <person name="Nemoto M."/>
            <person name="Matsumoto M."/>
            <person name="Wong P.S."/>
            <person name="Aburatani S."/>
            <person name="Fujibuchi W."/>
        </authorList>
    </citation>
    <scope>NUCLEOTIDE SEQUENCE [LARGE SCALE GENOMIC DNA]</scope>
    <source>
        <strain evidence="2 3">JPCC DA0580</strain>
    </source>
</reference>
<organism evidence="2 3">
    <name type="scientific">Fistulifera solaris</name>
    <name type="common">Oleaginous diatom</name>
    <dbReference type="NCBI Taxonomy" id="1519565"/>
    <lineage>
        <taxon>Eukaryota</taxon>
        <taxon>Sar</taxon>
        <taxon>Stramenopiles</taxon>
        <taxon>Ochrophyta</taxon>
        <taxon>Bacillariophyta</taxon>
        <taxon>Bacillariophyceae</taxon>
        <taxon>Bacillariophycidae</taxon>
        <taxon>Naviculales</taxon>
        <taxon>Naviculaceae</taxon>
        <taxon>Fistulifera</taxon>
    </lineage>
</organism>
<evidence type="ECO:0000313" key="3">
    <source>
        <dbReference type="Proteomes" id="UP000198406"/>
    </source>
</evidence>
<evidence type="ECO:0000256" key="1">
    <source>
        <dbReference type="SAM" id="MobiDB-lite"/>
    </source>
</evidence>
<accession>A0A1Z5K1R6</accession>